<evidence type="ECO:0000313" key="1">
    <source>
        <dbReference type="EMBL" id="PVD31014.1"/>
    </source>
</evidence>
<gene>
    <name evidence="1" type="ORF">C0Q70_10290</name>
</gene>
<name>A0A2T7PC68_POMCA</name>
<sequence>MEFPLRFELEKSHRDDFALAPALSNDYQKIPEFPCAEYREDTHPKRLLDDISSDAGSKVPLLLKSALKSDTSRKLGIAKPRRKRVKFTVDTHKSTASRTSTPLSKRLKILALDLDRLDGLPDIIFRSTNKQKTRRTRHLKSYIRFGIKDVAMLRATQEQETMMN</sequence>
<dbReference type="Proteomes" id="UP000245119">
    <property type="component" value="Linkage Group LG5"/>
</dbReference>
<evidence type="ECO:0000313" key="2">
    <source>
        <dbReference type="Proteomes" id="UP000245119"/>
    </source>
</evidence>
<evidence type="ECO:0008006" key="3">
    <source>
        <dbReference type="Google" id="ProtNLM"/>
    </source>
</evidence>
<protein>
    <recommendedName>
        <fullName evidence="3">Tantalus-like domain-containing protein</fullName>
    </recommendedName>
</protein>
<comment type="caution">
    <text evidence="1">The sequence shown here is derived from an EMBL/GenBank/DDBJ whole genome shotgun (WGS) entry which is preliminary data.</text>
</comment>
<accession>A0A2T7PC68</accession>
<reference evidence="1 2" key="1">
    <citation type="submission" date="2018-04" db="EMBL/GenBank/DDBJ databases">
        <title>The genome of golden apple snail Pomacea canaliculata provides insight into stress tolerance and invasive adaptation.</title>
        <authorList>
            <person name="Liu C."/>
            <person name="Liu B."/>
            <person name="Ren Y."/>
            <person name="Zhang Y."/>
            <person name="Wang H."/>
            <person name="Li S."/>
            <person name="Jiang F."/>
            <person name="Yin L."/>
            <person name="Zhang G."/>
            <person name="Qian W."/>
            <person name="Fan W."/>
        </authorList>
    </citation>
    <scope>NUCLEOTIDE SEQUENCE [LARGE SCALE GENOMIC DNA]</scope>
    <source>
        <strain evidence="1">SZHN2017</strain>
        <tissue evidence="1">Muscle</tissue>
    </source>
</reference>
<dbReference type="AlphaFoldDB" id="A0A2T7PC68"/>
<organism evidence="1 2">
    <name type="scientific">Pomacea canaliculata</name>
    <name type="common">Golden apple snail</name>
    <dbReference type="NCBI Taxonomy" id="400727"/>
    <lineage>
        <taxon>Eukaryota</taxon>
        <taxon>Metazoa</taxon>
        <taxon>Spiralia</taxon>
        <taxon>Lophotrochozoa</taxon>
        <taxon>Mollusca</taxon>
        <taxon>Gastropoda</taxon>
        <taxon>Caenogastropoda</taxon>
        <taxon>Architaenioglossa</taxon>
        <taxon>Ampullarioidea</taxon>
        <taxon>Ampullariidae</taxon>
        <taxon>Pomacea</taxon>
    </lineage>
</organism>
<dbReference type="EMBL" id="PZQS01000005">
    <property type="protein sequence ID" value="PVD31014.1"/>
    <property type="molecule type" value="Genomic_DNA"/>
</dbReference>
<keyword evidence="2" id="KW-1185">Reference proteome</keyword>
<proteinExistence type="predicted"/>